<evidence type="ECO:0000313" key="2">
    <source>
        <dbReference type="Proteomes" id="UP000248395"/>
    </source>
</evidence>
<comment type="caution">
    <text evidence="1">The sequence shown here is derived from an EMBL/GenBank/DDBJ whole genome shotgun (WGS) entry which is preliminary data.</text>
</comment>
<dbReference type="AlphaFoldDB" id="A0A318J2S6"/>
<name>A0A318J2S6_9NEIS</name>
<gene>
    <name evidence="1" type="ORF">DFR38_1161</name>
</gene>
<sequence length="192" mass="22498">MKLVYIEEKIGLEKRNLCMEMHIEVNGCMISHIEKISRVVGERIKQGKRIYFKMSDQSEKIIETYNEFLGIEGHFCRLVTADYLSKDLKKGTEKWIKFPAPAFIDVLNLRHRYWVLHSDPNNGNAFYQGITPIGAYCKLVNSQNPGFVKRLFSENARKSVYTPAQSINKFFAWFDREISEENSFELKPEIYL</sequence>
<protein>
    <submittedName>
        <fullName evidence="1">Uncharacterized protein</fullName>
    </submittedName>
</protein>
<reference evidence="1 2" key="1">
    <citation type="submission" date="2018-05" db="EMBL/GenBank/DDBJ databases">
        <title>Genomic Encyclopedia of Type Strains, Phase IV (KMG-IV): sequencing the most valuable type-strain genomes for metagenomic binning, comparative biology and taxonomic classification.</title>
        <authorList>
            <person name="Goeker M."/>
        </authorList>
    </citation>
    <scope>NUCLEOTIDE SEQUENCE [LARGE SCALE GENOMIC DNA]</scope>
    <source>
        <strain evidence="1 2">DSM 25134</strain>
    </source>
</reference>
<dbReference type="Proteomes" id="UP000248395">
    <property type="component" value="Unassembled WGS sequence"/>
</dbReference>
<accession>A0A318J2S6</accession>
<organism evidence="1 2">
    <name type="scientific">Aquitalea magnusonii</name>
    <dbReference type="NCBI Taxonomy" id="332411"/>
    <lineage>
        <taxon>Bacteria</taxon>
        <taxon>Pseudomonadati</taxon>
        <taxon>Pseudomonadota</taxon>
        <taxon>Betaproteobacteria</taxon>
        <taxon>Neisseriales</taxon>
        <taxon>Chromobacteriaceae</taxon>
        <taxon>Aquitalea</taxon>
    </lineage>
</organism>
<dbReference type="RefSeq" id="WP_146215992.1">
    <property type="nucleotide sequence ID" value="NZ_LNQU01000018.1"/>
</dbReference>
<keyword evidence="2" id="KW-1185">Reference proteome</keyword>
<proteinExistence type="predicted"/>
<evidence type="ECO:0000313" key="1">
    <source>
        <dbReference type="EMBL" id="PXX42891.1"/>
    </source>
</evidence>
<dbReference type="EMBL" id="QJKC01000016">
    <property type="protein sequence ID" value="PXX42891.1"/>
    <property type="molecule type" value="Genomic_DNA"/>
</dbReference>